<proteinExistence type="predicted"/>
<dbReference type="EMBL" id="HBIJ01003423">
    <property type="protein sequence ID" value="CAE0361644.1"/>
    <property type="molecule type" value="Transcribed_RNA"/>
</dbReference>
<evidence type="ECO:0000256" key="2">
    <source>
        <dbReference type="ARBA" id="ARBA00022777"/>
    </source>
</evidence>
<keyword evidence="3" id="KW-0472">Membrane</keyword>
<dbReference type="GO" id="GO:0005737">
    <property type="term" value="C:cytoplasm"/>
    <property type="evidence" value="ECO:0007669"/>
    <property type="project" value="TreeGrafter"/>
</dbReference>
<gene>
    <name evidence="5" type="ORF">ALAG00032_LOCUS2377</name>
</gene>
<dbReference type="Gene3D" id="3.30.1010.10">
    <property type="entry name" value="Phosphatidylinositol 3-kinase Catalytic Subunit, Chain A, domain 4"/>
    <property type="match status" value="1"/>
</dbReference>
<dbReference type="PANTHER" id="PTHR10048">
    <property type="entry name" value="PHOSPHATIDYLINOSITOL KINASE"/>
    <property type="match status" value="1"/>
</dbReference>
<dbReference type="PANTHER" id="PTHR10048:SF22">
    <property type="entry name" value="PHOSPHATIDYLINOSITOL 4-KINASE BETA"/>
    <property type="match status" value="1"/>
</dbReference>
<protein>
    <recommendedName>
        <fullName evidence="4">PI3K/PI4K catalytic domain-containing protein</fullName>
    </recommendedName>
</protein>
<dbReference type="PROSITE" id="PS00915">
    <property type="entry name" value="PI3_4_KINASE_1"/>
    <property type="match status" value="1"/>
</dbReference>
<accession>A0A7S3JSQ7</accession>
<dbReference type="SUPFAM" id="SSF56112">
    <property type="entry name" value="Protein kinase-like (PK-like)"/>
    <property type="match status" value="1"/>
</dbReference>
<feature type="domain" description="PI3K/PI4K catalytic" evidence="4">
    <location>
        <begin position="549"/>
        <end position="815"/>
    </location>
</feature>
<dbReference type="Pfam" id="PF00454">
    <property type="entry name" value="PI3_PI4_kinase"/>
    <property type="match status" value="1"/>
</dbReference>
<dbReference type="InterPro" id="IPR000403">
    <property type="entry name" value="PI3/4_kinase_cat_dom"/>
</dbReference>
<dbReference type="InterPro" id="IPR015433">
    <property type="entry name" value="PI3/4_kinase"/>
</dbReference>
<dbReference type="InterPro" id="IPR036940">
    <property type="entry name" value="PI3/4_kinase_cat_sf"/>
</dbReference>
<dbReference type="InterPro" id="IPR018936">
    <property type="entry name" value="PI3/4_kinase_CS"/>
</dbReference>
<dbReference type="GO" id="GO:0048015">
    <property type="term" value="P:phosphatidylinositol-mediated signaling"/>
    <property type="evidence" value="ECO:0007669"/>
    <property type="project" value="TreeGrafter"/>
</dbReference>
<evidence type="ECO:0000313" key="5">
    <source>
        <dbReference type="EMBL" id="CAE0361644.1"/>
    </source>
</evidence>
<dbReference type="GO" id="GO:0046854">
    <property type="term" value="P:phosphatidylinositol phosphate biosynthetic process"/>
    <property type="evidence" value="ECO:0007669"/>
    <property type="project" value="InterPro"/>
</dbReference>
<dbReference type="SMART" id="SM00146">
    <property type="entry name" value="PI3Kc"/>
    <property type="match status" value="1"/>
</dbReference>
<dbReference type="PROSITE" id="PS50290">
    <property type="entry name" value="PI3_4_KINASE_3"/>
    <property type="match status" value="1"/>
</dbReference>
<feature type="transmembrane region" description="Helical" evidence="3">
    <location>
        <begin position="55"/>
        <end position="76"/>
    </location>
</feature>
<dbReference type="AlphaFoldDB" id="A0A7S3JSQ7"/>
<keyword evidence="2" id="KW-0418">Kinase</keyword>
<keyword evidence="3" id="KW-1133">Transmembrane helix</keyword>
<name>A0A7S3JSQ7_9STRA</name>
<dbReference type="InterPro" id="IPR011009">
    <property type="entry name" value="Kinase-like_dom_sf"/>
</dbReference>
<dbReference type="GO" id="GO:0004430">
    <property type="term" value="F:1-phosphatidylinositol 4-kinase activity"/>
    <property type="evidence" value="ECO:0007669"/>
    <property type="project" value="TreeGrafter"/>
</dbReference>
<feature type="transmembrane region" description="Helical" evidence="3">
    <location>
        <begin position="28"/>
        <end position="48"/>
    </location>
</feature>
<sequence length="830" mass="95127">MRRIACAISLVLDSFFVLFYVIEKIDLLLAICAGLRLLITISFLVFGGDWCPKELLLFWCGLNAAIGSLCLAIIVFLGYESLLNTIICSESLVSSWFLWLAADWLRTTSRADTVEIFIYAGERFDHFAKHFILFASPRRNELFFRNNEEVALGEEKSNEANERNALLNNSLGKSRCCCCCNQNEDGFFQTFIQRSESIKSFWSAQLKREAARASKALGLVDETDFDLLIRLWAHEENILEPLFQHLCQNSEALAFFSLQLCGFLLFGAFWNSQQLRQWIIRLCQIDLRFAHRLHFFLRAWLPAAHQLAPTAHDDLAALQEEIEIAAGPLAIRLKALYTKQQQPKEDNSIQDVKNEQKTFTSINSLAFAETPQFISALTALSLELSPEKKNCQDIFKNQLEKLDQQLIHQTDTIAYLPFVGFQTERIVRIHVKESKLFITKERCPFLVCLELEKCAIDAEKMNTDNYFYHDLPQSPLASSRFFLRGRPARKKSPSNQDLVDLALSASSAENILGQWRSAGVESIRNRPNNFIRDVELGRSIDEDKIKPTVVFRERWVQKEARILGLKNLKQRRLVPIIVKANDDLRQEQFASQLIALAAAILRAANVSVQLRPYECLATGPDAGIVQALSDTVSLDALRRNDDRYTTLLDFFERFFGRARLPAARTAFIESLAPACIICYLLNLKDRHNGNILLDNKGRISHIDFGYMLASSPGGNIGFEAAPFKLTNDFLEVIGADRRKFDDLCYRSFIALRKHRHRLILLAEMTVAACDRLNCFDGRPRETLDLFIQRFRPDLKDRQCRSFVQDLIEKSINNWRTSLYDVYQRRCVGIY</sequence>
<evidence type="ECO:0000259" key="4">
    <source>
        <dbReference type="PROSITE" id="PS50290"/>
    </source>
</evidence>
<dbReference type="Gene3D" id="1.10.1070.11">
    <property type="entry name" value="Phosphatidylinositol 3-/4-kinase, catalytic domain"/>
    <property type="match status" value="1"/>
</dbReference>
<dbReference type="GO" id="GO:0016020">
    <property type="term" value="C:membrane"/>
    <property type="evidence" value="ECO:0007669"/>
    <property type="project" value="TreeGrafter"/>
</dbReference>
<organism evidence="5">
    <name type="scientific">Aureoumbra lagunensis</name>
    <dbReference type="NCBI Taxonomy" id="44058"/>
    <lineage>
        <taxon>Eukaryota</taxon>
        <taxon>Sar</taxon>
        <taxon>Stramenopiles</taxon>
        <taxon>Ochrophyta</taxon>
        <taxon>Pelagophyceae</taxon>
        <taxon>Pelagomonadales</taxon>
        <taxon>Aureoumbra</taxon>
    </lineage>
</organism>
<dbReference type="PROSITE" id="PS00916">
    <property type="entry name" value="PI3_4_KINASE_2"/>
    <property type="match status" value="1"/>
</dbReference>
<keyword evidence="1" id="KW-0808">Transferase</keyword>
<feature type="transmembrane region" description="Helical" evidence="3">
    <location>
        <begin position="5"/>
        <end position="22"/>
    </location>
</feature>
<evidence type="ECO:0000256" key="3">
    <source>
        <dbReference type="SAM" id="Phobius"/>
    </source>
</evidence>
<evidence type="ECO:0000256" key="1">
    <source>
        <dbReference type="ARBA" id="ARBA00022679"/>
    </source>
</evidence>
<reference evidence="5" key="1">
    <citation type="submission" date="2021-01" db="EMBL/GenBank/DDBJ databases">
        <authorList>
            <person name="Corre E."/>
            <person name="Pelletier E."/>
            <person name="Niang G."/>
            <person name="Scheremetjew M."/>
            <person name="Finn R."/>
            <person name="Kale V."/>
            <person name="Holt S."/>
            <person name="Cochrane G."/>
            <person name="Meng A."/>
            <person name="Brown T."/>
            <person name="Cohen L."/>
        </authorList>
    </citation>
    <scope>NUCLEOTIDE SEQUENCE</scope>
    <source>
        <strain evidence="5">CCMP1510</strain>
    </source>
</reference>
<keyword evidence="3" id="KW-0812">Transmembrane</keyword>